<feature type="transmembrane region" description="Helical" evidence="2">
    <location>
        <begin position="198"/>
        <end position="218"/>
    </location>
</feature>
<sequence>MTSDANSRLFGVHVLRASRIAGFIGVGIGILTFIVAIFLDTTLGSYLDGLITVIIYGILIGAYHSNDHRWYMVFFLANATLILLKFLYLLILTIMVVVTPTWSSQAGYMYPGQFPGQQTYRYAGGTEPIDPSRARSPLGDTLSGVLGTVNFNSDIGSESLGDTVQGVLGTVKFDRDRDHLSPNSNYGYRRPYGESARFAFSALILLFVAITLIFNCFVEFIAYRAYQYLHPDAVDPENGSGKLEPERRIFRTNPAEMSPPRREKEYIIPIRTPVNTSPINPAATTNGGRLSASSGSDARASPQVRRISISTEV</sequence>
<name>A0AAD4QVS7_9BILA</name>
<feature type="transmembrane region" description="Helical" evidence="2">
    <location>
        <begin position="20"/>
        <end position="39"/>
    </location>
</feature>
<feature type="compositionally biased region" description="Polar residues" evidence="1">
    <location>
        <begin position="273"/>
        <end position="296"/>
    </location>
</feature>
<keyword evidence="2" id="KW-1133">Transmembrane helix</keyword>
<dbReference type="AlphaFoldDB" id="A0AAD4QVS7"/>
<evidence type="ECO:0000313" key="4">
    <source>
        <dbReference type="Proteomes" id="UP001201812"/>
    </source>
</evidence>
<accession>A0AAD4QVS7</accession>
<evidence type="ECO:0000256" key="2">
    <source>
        <dbReference type="SAM" id="Phobius"/>
    </source>
</evidence>
<feature type="region of interest" description="Disordered" evidence="1">
    <location>
        <begin position="273"/>
        <end position="313"/>
    </location>
</feature>
<evidence type="ECO:0000256" key="1">
    <source>
        <dbReference type="SAM" id="MobiDB-lite"/>
    </source>
</evidence>
<dbReference type="Proteomes" id="UP001201812">
    <property type="component" value="Unassembled WGS sequence"/>
</dbReference>
<organism evidence="3 4">
    <name type="scientific">Ditylenchus destructor</name>
    <dbReference type="NCBI Taxonomy" id="166010"/>
    <lineage>
        <taxon>Eukaryota</taxon>
        <taxon>Metazoa</taxon>
        <taxon>Ecdysozoa</taxon>
        <taxon>Nematoda</taxon>
        <taxon>Chromadorea</taxon>
        <taxon>Rhabditida</taxon>
        <taxon>Tylenchina</taxon>
        <taxon>Tylenchomorpha</taxon>
        <taxon>Sphaerularioidea</taxon>
        <taxon>Anguinidae</taxon>
        <taxon>Anguininae</taxon>
        <taxon>Ditylenchus</taxon>
    </lineage>
</organism>
<keyword evidence="2" id="KW-0812">Transmembrane</keyword>
<protein>
    <submittedName>
        <fullName evidence="3">Uncharacterized protein</fullName>
    </submittedName>
</protein>
<evidence type="ECO:0000313" key="3">
    <source>
        <dbReference type="EMBL" id="KAI1699224.1"/>
    </source>
</evidence>
<feature type="transmembrane region" description="Helical" evidence="2">
    <location>
        <begin position="45"/>
        <end position="63"/>
    </location>
</feature>
<keyword evidence="2" id="KW-0472">Membrane</keyword>
<feature type="transmembrane region" description="Helical" evidence="2">
    <location>
        <begin position="70"/>
        <end position="98"/>
    </location>
</feature>
<gene>
    <name evidence="3" type="ORF">DdX_17469</name>
</gene>
<comment type="caution">
    <text evidence="3">The sequence shown here is derived from an EMBL/GenBank/DDBJ whole genome shotgun (WGS) entry which is preliminary data.</text>
</comment>
<dbReference type="EMBL" id="JAKKPZ010000188">
    <property type="protein sequence ID" value="KAI1699224.1"/>
    <property type="molecule type" value="Genomic_DNA"/>
</dbReference>
<proteinExistence type="predicted"/>
<keyword evidence="4" id="KW-1185">Reference proteome</keyword>
<reference evidence="3" key="1">
    <citation type="submission" date="2022-01" db="EMBL/GenBank/DDBJ databases">
        <title>Genome Sequence Resource for Two Populations of Ditylenchus destructor, the Migratory Endoparasitic Phytonematode.</title>
        <authorList>
            <person name="Zhang H."/>
            <person name="Lin R."/>
            <person name="Xie B."/>
        </authorList>
    </citation>
    <scope>NUCLEOTIDE SEQUENCE</scope>
    <source>
        <strain evidence="3">BazhouSP</strain>
    </source>
</reference>